<feature type="transmembrane region" description="Helical" evidence="11">
    <location>
        <begin position="235"/>
        <end position="255"/>
    </location>
</feature>
<dbReference type="Gene3D" id="3.30.70.3040">
    <property type="match status" value="1"/>
</dbReference>
<dbReference type="RefSeq" id="WP_326505816.1">
    <property type="nucleotide sequence ID" value="NZ_JAWIIV010000005.1"/>
</dbReference>
<evidence type="ECO:0000256" key="11">
    <source>
        <dbReference type="SAM" id="Phobius"/>
    </source>
</evidence>
<evidence type="ECO:0000256" key="10">
    <source>
        <dbReference type="PIRNR" id="PIRNR003097"/>
    </source>
</evidence>
<dbReference type="EMBL" id="JAWIIV010000005">
    <property type="protein sequence ID" value="MEC4719094.1"/>
    <property type="molecule type" value="Genomic_DNA"/>
</dbReference>
<evidence type="ECO:0000256" key="5">
    <source>
        <dbReference type="ARBA" id="ARBA00022618"/>
    </source>
</evidence>
<evidence type="ECO:0000256" key="7">
    <source>
        <dbReference type="ARBA" id="ARBA00022989"/>
    </source>
</evidence>
<reference evidence="14 15" key="1">
    <citation type="submission" date="2023-10" db="EMBL/GenBank/DDBJ databases">
        <title>Noviherbaspirillum sp. CPCC 100848 genome assembly.</title>
        <authorList>
            <person name="Li X.Y."/>
            <person name="Fang X.M."/>
        </authorList>
    </citation>
    <scope>NUCLEOTIDE SEQUENCE [LARGE SCALE GENOMIC DNA]</scope>
    <source>
        <strain evidence="14 15">CPCC 100848</strain>
    </source>
</reference>
<keyword evidence="10" id="KW-0997">Cell inner membrane</keyword>
<evidence type="ECO:0000259" key="13">
    <source>
        <dbReference type="Pfam" id="PF18075"/>
    </source>
</evidence>
<comment type="similarity">
    <text evidence="2 10">Belongs to the ABC-4 integral membrane protein family. FtsX subfamily.</text>
</comment>
<gene>
    <name evidence="14" type="ORF">RY831_08035</name>
</gene>
<keyword evidence="5 10" id="KW-0132">Cell division</keyword>
<dbReference type="Proteomes" id="UP001352263">
    <property type="component" value="Unassembled WGS sequence"/>
</dbReference>
<feature type="transmembrane region" description="Helical" evidence="11">
    <location>
        <begin position="275"/>
        <end position="299"/>
    </location>
</feature>
<evidence type="ECO:0000313" key="15">
    <source>
        <dbReference type="Proteomes" id="UP001352263"/>
    </source>
</evidence>
<feature type="domain" description="ABC3 transporter permease C-terminal" evidence="12">
    <location>
        <begin position="184"/>
        <end position="298"/>
    </location>
</feature>
<evidence type="ECO:0000256" key="9">
    <source>
        <dbReference type="ARBA" id="ARBA00023306"/>
    </source>
</evidence>
<sequence>MNWIAEHAAAFTDALRHVVSSTGSFILNVLVVAIALALPFAGLTLLENVRPVSEQLAVEPEISIFMSMDTPRERSTALAAQIRNVVQASESAGRLEFIPRERALVLLKDKTGLSDTITALGENPLPDAYVLKLSGVQNAADATRVEMLASKLKALPGVEYVQIDSAWVKRLAALMQVLRLALLFLAVTLGVVVVAVVFNTIRLQVMTQREEIAVSRMFGATNAFICRPFYYSGGLLGLLAGAVALCAVALALGPLNNAITEFARLYASEFRLVPLAPLTQLGLLSLSAGLGLIGALLCVRRHLARLP</sequence>
<comment type="caution">
    <text evidence="14">The sequence shown here is derived from an EMBL/GenBank/DDBJ whole genome shotgun (WGS) entry which is preliminary data.</text>
</comment>
<keyword evidence="7 11" id="KW-1133">Transmembrane helix</keyword>
<dbReference type="PANTHER" id="PTHR47755">
    <property type="entry name" value="CELL DIVISION PROTEIN FTSX"/>
    <property type="match status" value="1"/>
</dbReference>
<evidence type="ECO:0000256" key="1">
    <source>
        <dbReference type="ARBA" id="ARBA00004651"/>
    </source>
</evidence>
<evidence type="ECO:0000256" key="6">
    <source>
        <dbReference type="ARBA" id="ARBA00022692"/>
    </source>
</evidence>
<keyword evidence="4 10" id="KW-1003">Cell membrane</keyword>
<dbReference type="InterPro" id="IPR004513">
    <property type="entry name" value="FtsX"/>
</dbReference>
<proteinExistence type="inferred from homology"/>
<dbReference type="PANTHER" id="PTHR47755:SF1">
    <property type="entry name" value="CELL DIVISION PROTEIN FTSX"/>
    <property type="match status" value="1"/>
</dbReference>
<comment type="function">
    <text evidence="10">Part of the ABC transporter FtsEX involved in cellular division.</text>
</comment>
<evidence type="ECO:0000313" key="14">
    <source>
        <dbReference type="EMBL" id="MEC4719094.1"/>
    </source>
</evidence>
<dbReference type="InterPro" id="IPR003838">
    <property type="entry name" value="ABC3_permease_C"/>
</dbReference>
<accession>A0ABU6J618</accession>
<evidence type="ECO:0000256" key="4">
    <source>
        <dbReference type="ARBA" id="ARBA00022475"/>
    </source>
</evidence>
<protein>
    <recommendedName>
        <fullName evidence="3 10">Cell division protein FtsX</fullName>
    </recommendedName>
</protein>
<keyword evidence="15" id="KW-1185">Reference proteome</keyword>
<feature type="transmembrane region" description="Helical" evidence="11">
    <location>
        <begin position="177"/>
        <end position="201"/>
    </location>
</feature>
<organism evidence="14 15">
    <name type="scientific">Noviherbaspirillum album</name>
    <dbReference type="NCBI Taxonomy" id="3080276"/>
    <lineage>
        <taxon>Bacteria</taxon>
        <taxon>Pseudomonadati</taxon>
        <taxon>Pseudomonadota</taxon>
        <taxon>Betaproteobacteria</taxon>
        <taxon>Burkholderiales</taxon>
        <taxon>Oxalobacteraceae</taxon>
        <taxon>Noviherbaspirillum</taxon>
    </lineage>
</organism>
<dbReference type="Pfam" id="PF02687">
    <property type="entry name" value="FtsX"/>
    <property type="match status" value="1"/>
</dbReference>
<evidence type="ECO:0000256" key="3">
    <source>
        <dbReference type="ARBA" id="ARBA00021907"/>
    </source>
</evidence>
<dbReference type="PIRSF" id="PIRSF003097">
    <property type="entry name" value="FtsX"/>
    <property type="match status" value="1"/>
</dbReference>
<dbReference type="InterPro" id="IPR040690">
    <property type="entry name" value="FtsX_ECD"/>
</dbReference>
<evidence type="ECO:0000256" key="2">
    <source>
        <dbReference type="ARBA" id="ARBA00007379"/>
    </source>
</evidence>
<evidence type="ECO:0000259" key="12">
    <source>
        <dbReference type="Pfam" id="PF02687"/>
    </source>
</evidence>
<name>A0ABU6J618_9BURK</name>
<feature type="domain" description="FtsX extracellular" evidence="13">
    <location>
        <begin position="61"/>
        <end position="161"/>
    </location>
</feature>
<evidence type="ECO:0000256" key="8">
    <source>
        <dbReference type="ARBA" id="ARBA00023136"/>
    </source>
</evidence>
<feature type="transmembrane region" description="Helical" evidence="11">
    <location>
        <begin position="25"/>
        <end position="46"/>
    </location>
</feature>
<dbReference type="Pfam" id="PF18075">
    <property type="entry name" value="FtsX_ECD"/>
    <property type="match status" value="1"/>
</dbReference>
<keyword evidence="9 10" id="KW-0131">Cell cycle</keyword>
<comment type="subcellular location">
    <subcellularLocation>
        <location evidence="10">Cell inner membrane</location>
    </subcellularLocation>
    <subcellularLocation>
        <location evidence="1">Cell membrane</location>
        <topology evidence="1">Multi-pass membrane protein</topology>
    </subcellularLocation>
</comment>
<keyword evidence="8 10" id="KW-0472">Membrane</keyword>
<keyword evidence="6 11" id="KW-0812">Transmembrane</keyword>